<dbReference type="GeneID" id="80332726"/>
<dbReference type="RefSeq" id="WP_143980488.1">
    <property type="nucleotide sequence ID" value="NZ_CP041695.1"/>
</dbReference>
<dbReference type="KEGG" id="nod:FOH10_09995"/>
<reference evidence="1 2" key="1">
    <citation type="submission" date="2019-07" db="EMBL/GenBank/DDBJ databases">
        <title>Complete Genome Sequence and Methylome Analysis of Nocardia otitidis-caviarum NEB252.</title>
        <authorList>
            <person name="Fomenkov A."/>
            <person name="Anton B.P."/>
            <person name="Vincze T."/>
            <person name="Roberts R.J."/>
        </authorList>
    </citation>
    <scope>NUCLEOTIDE SEQUENCE [LARGE SCALE GENOMIC DNA]</scope>
    <source>
        <strain evidence="1 2">NEB252</strain>
    </source>
</reference>
<name>A0A516NJE4_9NOCA</name>
<gene>
    <name evidence="1" type="ORF">FOH10_09995</name>
</gene>
<accession>A0A516NJE4</accession>
<sequence>MLSLADLPWGYRVTREVESDTSRPEEEKHPWTPELVACLGLDPVRAGRSGPWAQTRFASKNNNPEVVISSEVDIMASAEEAAADLATPRHPRFLPCMTEVSRSGPEELDGDSIDVEVTLLDYRTVGEDSVALRTKAVITMKGRPIVTVVDSIMARIGRTVVTVQVGTADEPASGIDAIQLVDRMAARAGAH</sequence>
<protein>
    <submittedName>
        <fullName evidence="1">Uncharacterized protein</fullName>
    </submittedName>
</protein>
<organism evidence="1 2">
    <name type="scientific">Nocardia otitidiscaviarum</name>
    <dbReference type="NCBI Taxonomy" id="1823"/>
    <lineage>
        <taxon>Bacteria</taxon>
        <taxon>Bacillati</taxon>
        <taxon>Actinomycetota</taxon>
        <taxon>Actinomycetes</taxon>
        <taxon>Mycobacteriales</taxon>
        <taxon>Nocardiaceae</taxon>
        <taxon>Nocardia</taxon>
    </lineage>
</organism>
<dbReference type="EMBL" id="CP041695">
    <property type="protein sequence ID" value="QDP79015.1"/>
    <property type="molecule type" value="Genomic_DNA"/>
</dbReference>
<dbReference type="Proteomes" id="UP000317039">
    <property type="component" value="Chromosome"/>
</dbReference>
<evidence type="ECO:0000313" key="1">
    <source>
        <dbReference type="EMBL" id="QDP79015.1"/>
    </source>
</evidence>
<dbReference type="AlphaFoldDB" id="A0A516NJE4"/>
<evidence type="ECO:0000313" key="2">
    <source>
        <dbReference type="Proteomes" id="UP000317039"/>
    </source>
</evidence>
<proteinExistence type="predicted"/>